<protein>
    <submittedName>
        <fullName evidence="8">Sensor histidine kinase</fullName>
        <ecNumber evidence="8">2.7.13.3</ecNumber>
    </submittedName>
</protein>
<dbReference type="Gene3D" id="3.30.565.10">
    <property type="entry name" value="Histidine kinase-like ATPase, C-terminal domain"/>
    <property type="match status" value="1"/>
</dbReference>
<dbReference type="CDD" id="cd06225">
    <property type="entry name" value="HAMP"/>
    <property type="match status" value="1"/>
</dbReference>
<evidence type="ECO:0000256" key="2">
    <source>
        <dbReference type="ARBA" id="ARBA00022475"/>
    </source>
</evidence>
<evidence type="ECO:0000256" key="3">
    <source>
        <dbReference type="ARBA" id="ARBA00022553"/>
    </source>
</evidence>
<keyword evidence="8" id="KW-0418">Kinase</keyword>
<dbReference type="Pfam" id="PF00672">
    <property type="entry name" value="HAMP"/>
    <property type="match status" value="1"/>
</dbReference>
<dbReference type="GO" id="GO:0004673">
    <property type="term" value="F:protein histidine kinase activity"/>
    <property type="evidence" value="ECO:0007669"/>
    <property type="project" value="UniProtKB-EC"/>
</dbReference>
<accession>A0ABT6Y1V9</accession>
<sequence>MNTIHRLGRSLTAWIFLVTWVLMMSCLVILGSFVMRKLRAIAEEVGRRSLVTFVVQTADYLNEQFLSVERTALRTLVSDPVIQCEIDFQSPPKGYTPFTMYTYVNRLLTQVQRNHDELIDTVMLLLDNGMEFVDASHQLAPYRPIDQPYEWFVQHTFYNTTPVWISEQPPADWLFDDHRPRFFVSQWLESTPSDAIVVIGIKPEYVRTVMESVSTGRDADLAVLDEDGRWLTGLAPPAPLSAPLKAVVTRVGADGIVSTPSGSLVVAVASIPLNGWKIISWITPDKLAGGATYNLRGWMFAAFGWGSVASLFVAFLFSWMITRPMRRLTEAMSLVERGDFSVRLDARLGWYEFRVLAQGFDRLVDEVHRLLEQTKLQEEEKRQLEFAALQAQINPHFLYNTLDSIYWMAYARGERDIEQLVYALGRFLRLSLSDPREFLTLREELEHVQRYVEIQNIRFQGRIRVELDADPEVLEVLVPKLTLQPLVENSIIHGFADRSEGRIAIRARRAGESYVEIEVEDDGRPNRAMVSGSHTERSGMGLKNLVRRLELYFGPAFTFDIQTTNSGTWVRLRLPCGRTNGSSSSD</sequence>
<keyword evidence="2" id="KW-1003">Cell membrane</keyword>
<dbReference type="PROSITE" id="PS50885">
    <property type="entry name" value="HAMP"/>
    <property type="match status" value="1"/>
</dbReference>
<reference evidence="8 9" key="1">
    <citation type="submission" date="2023-04" db="EMBL/GenBank/DDBJ databases">
        <title>A. sendaiensis sub sp. chiapanensis a novel subspecie with specific adaptation in bacterial cell wall isolated from an active volcano.</title>
        <authorList>
            <person name="Alvarez Gutierrez P.E."/>
            <person name="Ortiz Cortes L.Y."/>
        </authorList>
    </citation>
    <scope>NUCLEOTIDE SEQUENCE [LARGE SCALE GENOMIC DNA]</scope>
    <source>
        <strain evidence="8 9">PA2</strain>
    </source>
</reference>
<evidence type="ECO:0000313" key="9">
    <source>
        <dbReference type="Proteomes" id="UP001529245"/>
    </source>
</evidence>
<comment type="subcellular location">
    <subcellularLocation>
        <location evidence="1">Cell membrane</location>
        <topology evidence="1">Multi-pass membrane protein</topology>
    </subcellularLocation>
</comment>
<dbReference type="InterPro" id="IPR050640">
    <property type="entry name" value="Bact_2-comp_sensor_kinase"/>
</dbReference>
<keyword evidence="4 8" id="KW-0808">Transferase</keyword>
<gene>
    <name evidence="8" type="ORF">QID03_12690</name>
</gene>
<feature type="domain" description="HAMP" evidence="7">
    <location>
        <begin position="319"/>
        <end position="372"/>
    </location>
</feature>
<dbReference type="SUPFAM" id="SSF55874">
    <property type="entry name" value="ATPase domain of HSP90 chaperone/DNA topoisomerase II/histidine kinase"/>
    <property type="match status" value="1"/>
</dbReference>
<proteinExistence type="predicted"/>
<evidence type="ECO:0000256" key="5">
    <source>
        <dbReference type="ARBA" id="ARBA00023136"/>
    </source>
</evidence>
<evidence type="ECO:0000256" key="4">
    <source>
        <dbReference type="ARBA" id="ARBA00022679"/>
    </source>
</evidence>
<comment type="caution">
    <text evidence="8">The sequence shown here is derived from an EMBL/GenBank/DDBJ whole genome shotgun (WGS) entry which is preliminary data.</text>
</comment>
<keyword evidence="9" id="KW-1185">Reference proteome</keyword>
<evidence type="ECO:0000256" key="1">
    <source>
        <dbReference type="ARBA" id="ARBA00004651"/>
    </source>
</evidence>
<keyword evidence="5 6" id="KW-0472">Membrane</keyword>
<keyword evidence="6" id="KW-0812">Transmembrane</keyword>
<dbReference type="InterPro" id="IPR003660">
    <property type="entry name" value="HAMP_dom"/>
</dbReference>
<dbReference type="PANTHER" id="PTHR34220">
    <property type="entry name" value="SENSOR HISTIDINE KINASE YPDA"/>
    <property type="match status" value="1"/>
</dbReference>
<dbReference type="PANTHER" id="PTHR34220:SF7">
    <property type="entry name" value="SENSOR HISTIDINE KINASE YPDA"/>
    <property type="match status" value="1"/>
</dbReference>
<feature type="transmembrane region" description="Helical" evidence="6">
    <location>
        <begin position="298"/>
        <end position="322"/>
    </location>
</feature>
<dbReference type="Pfam" id="PF06580">
    <property type="entry name" value="His_kinase"/>
    <property type="match status" value="1"/>
</dbReference>
<evidence type="ECO:0000313" key="8">
    <source>
        <dbReference type="EMBL" id="MDI9261017.1"/>
    </source>
</evidence>
<feature type="transmembrane region" description="Helical" evidence="6">
    <location>
        <begin position="12"/>
        <end position="35"/>
    </location>
</feature>
<dbReference type="EC" id="2.7.13.3" evidence="8"/>
<dbReference type="InterPro" id="IPR036890">
    <property type="entry name" value="HATPase_C_sf"/>
</dbReference>
<keyword evidence="3" id="KW-0597">Phosphoprotein</keyword>
<evidence type="ECO:0000259" key="7">
    <source>
        <dbReference type="PROSITE" id="PS50885"/>
    </source>
</evidence>
<dbReference type="Proteomes" id="UP001529245">
    <property type="component" value="Unassembled WGS sequence"/>
</dbReference>
<dbReference type="SMART" id="SM00304">
    <property type="entry name" value="HAMP"/>
    <property type="match status" value="1"/>
</dbReference>
<dbReference type="RefSeq" id="WP_283204425.1">
    <property type="nucleotide sequence ID" value="NZ_JASGCB010000029.1"/>
</dbReference>
<dbReference type="EMBL" id="JASGCB010000029">
    <property type="protein sequence ID" value="MDI9261017.1"/>
    <property type="molecule type" value="Genomic_DNA"/>
</dbReference>
<dbReference type="InterPro" id="IPR010559">
    <property type="entry name" value="Sig_transdc_His_kin_internal"/>
</dbReference>
<dbReference type="Gene3D" id="6.10.340.10">
    <property type="match status" value="1"/>
</dbReference>
<keyword evidence="6" id="KW-1133">Transmembrane helix</keyword>
<organism evidence="8 9">
    <name type="scientific">Alicyclobacillus sendaiensis PA2</name>
    <dbReference type="NCBI Taxonomy" id="3029425"/>
    <lineage>
        <taxon>Bacteria</taxon>
        <taxon>Bacillati</taxon>
        <taxon>Bacillota</taxon>
        <taxon>Bacilli</taxon>
        <taxon>Bacillales</taxon>
        <taxon>Alicyclobacillaceae</taxon>
        <taxon>Alicyclobacillus</taxon>
    </lineage>
</organism>
<evidence type="ECO:0000256" key="6">
    <source>
        <dbReference type="SAM" id="Phobius"/>
    </source>
</evidence>
<dbReference type="SUPFAM" id="SSF158472">
    <property type="entry name" value="HAMP domain-like"/>
    <property type="match status" value="1"/>
</dbReference>
<dbReference type="PROSITE" id="PS51257">
    <property type="entry name" value="PROKAR_LIPOPROTEIN"/>
    <property type="match status" value="1"/>
</dbReference>
<name>A0ABT6Y1V9_ALISE</name>